<feature type="region of interest" description="Disordered" evidence="1">
    <location>
        <begin position="24"/>
        <end position="46"/>
    </location>
</feature>
<reference evidence="2 3" key="1">
    <citation type="submission" date="2024-01" db="EMBL/GenBank/DDBJ databases">
        <title>The complete chloroplast genome sequence of Lithospermum erythrorhizon: insights into the phylogenetic relationship among Boraginaceae species and the maternal lineages of purple gromwells.</title>
        <authorList>
            <person name="Okada T."/>
            <person name="Watanabe K."/>
        </authorList>
    </citation>
    <scope>NUCLEOTIDE SEQUENCE [LARGE SCALE GENOMIC DNA]</scope>
</reference>
<dbReference type="Proteomes" id="UP001454036">
    <property type="component" value="Unassembled WGS sequence"/>
</dbReference>
<evidence type="ECO:0000256" key="1">
    <source>
        <dbReference type="SAM" id="MobiDB-lite"/>
    </source>
</evidence>
<keyword evidence="3" id="KW-1185">Reference proteome</keyword>
<dbReference type="PANTHER" id="PTHR13384:SF19">
    <property type="entry name" value="G PATCH DOMAIN-CONTAINING PROTEIN 1"/>
    <property type="match status" value="1"/>
</dbReference>
<name>A0AAV3PKW4_LITER</name>
<dbReference type="EMBL" id="BAABME010001806">
    <property type="protein sequence ID" value="GAA0151547.1"/>
    <property type="molecule type" value="Genomic_DNA"/>
</dbReference>
<comment type="caution">
    <text evidence="2">The sequence shown here is derived from an EMBL/GenBank/DDBJ whole genome shotgun (WGS) entry which is preliminary data.</text>
</comment>
<sequence length="157" mass="17132">MEDRSLGTSMQFDTFGFTAVELAKKQADKEHQQRPSAIPGSVPGEMVAPGTESIGVKLLLKIGLRRGCSIKESQTTSLYDKSREARKVFLALAPDAKEHTGSPDLEDVEDVADGHTINEDHLSKELVTFEFSGQLPMYLRRQSLHGRCVGENAASGT</sequence>
<accession>A0AAV3PKW4</accession>
<dbReference type="AlphaFoldDB" id="A0AAV3PKW4"/>
<protein>
    <submittedName>
        <fullName evidence="2">Uncharacterized protein</fullName>
    </submittedName>
</protein>
<gene>
    <name evidence="2" type="ORF">LIER_10246</name>
</gene>
<proteinExistence type="predicted"/>
<feature type="compositionally biased region" description="Basic and acidic residues" evidence="1">
    <location>
        <begin position="24"/>
        <end position="33"/>
    </location>
</feature>
<organism evidence="2 3">
    <name type="scientific">Lithospermum erythrorhizon</name>
    <name type="common">Purple gromwell</name>
    <name type="synonym">Lithospermum officinale var. erythrorhizon</name>
    <dbReference type="NCBI Taxonomy" id="34254"/>
    <lineage>
        <taxon>Eukaryota</taxon>
        <taxon>Viridiplantae</taxon>
        <taxon>Streptophyta</taxon>
        <taxon>Embryophyta</taxon>
        <taxon>Tracheophyta</taxon>
        <taxon>Spermatophyta</taxon>
        <taxon>Magnoliopsida</taxon>
        <taxon>eudicotyledons</taxon>
        <taxon>Gunneridae</taxon>
        <taxon>Pentapetalae</taxon>
        <taxon>asterids</taxon>
        <taxon>lamiids</taxon>
        <taxon>Boraginales</taxon>
        <taxon>Boraginaceae</taxon>
        <taxon>Boraginoideae</taxon>
        <taxon>Lithospermeae</taxon>
        <taxon>Lithospermum</taxon>
    </lineage>
</organism>
<dbReference type="GO" id="GO:0005634">
    <property type="term" value="C:nucleus"/>
    <property type="evidence" value="ECO:0007669"/>
    <property type="project" value="TreeGrafter"/>
</dbReference>
<evidence type="ECO:0000313" key="3">
    <source>
        <dbReference type="Proteomes" id="UP001454036"/>
    </source>
</evidence>
<dbReference type="PANTHER" id="PTHR13384">
    <property type="entry name" value="G PATCH DOMAIN-CONTAINING PROTEIN 1"/>
    <property type="match status" value="1"/>
</dbReference>
<dbReference type="GO" id="GO:0003723">
    <property type="term" value="F:RNA binding"/>
    <property type="evidence" value="ECO:0007669"/>
    <property type="project" value="TreeGrafter"/>
</dbReference>
<evidence type="ECO:0000313" key="2">
    <source>
        <dbReference type="EMBL" id="GAA0151547.1"/>
    </source>
</evidence>